<dbReference type="EMBL" id="CP023326">
    <property type="protein sequence ID" value="ATY66238.1"/>
    <property type="molecule type" value="Genomic_DNA"/>
</dbReference>
<proteinExistence type="predicted"/>
<reference evidence="2 3" key="1">
    <citation type="journal article" date="2017" name="BMC Genomics">
        <title>Chromosome level assembly and secondary metabolite potential of the parasitic fungus Cordyceps militaris.</title>
        <authorList>
            <person name="Kramer G.J."/>
            <person name="Nodwell J.R."/>
        </authorList>
    </citation>
    <scope>NUCLEOTIDE SEQUENCE [LARGE SCALE GENOMIC DNA]</scope>
    <source>
        <strain evidence="2 3">ATCC 34164</strain>
    </source>
</reference>
<dbReference type="OrthoDB" id="4862902at2759"/>
<sequence>MEAVRGSKAFNGIDEYVWNHTFVITTEQLVVGKGVLIMIFDPLAILKWSGKDTRENNSPGQPGKPVSPGDNVVVYDATVRFH</sequence>
<feature type="region of interest" description="Disordered" evidence="1">
    <location>
        <begin position="51"/>
        <end position="71"/>
    </location>
</feature>
<dbReference type="VEuPathDB" id="FungiDB:A9K55_002198"/>
<accession>A0A2H4ST06</accession>
<dbReference type="Proteomes" id="UP000323067">
    <property type="component" value="Chromosome iii"/>
</dbReference>
<organism evidence="2 3">
    <name type="scientific">Cordyceps militaris</name>
    <name type="common">Caterpillar fungus</name>
    <name type="synonym">Clavaria militaris</name>
    <dbReference type="NCBI Taxonomy" id="73501"/>
    <lineage>
        <taxon>Eukaryota</taxon>
        <taxon>Fungi</taxon>
        <taxon>Dikarya</taxon>
        <taxon>Ascomycota</taxon>
        <taxon>Pezizomycotina</taxon>
        <taxon>Sordariomycetes</taxon>
        <taxon>Hypocreomycetidae</taxon>
        <taxon>Hypocreales</taxon>
        <taxon>Cordycipitaceae</taxon>
        <taxon>Cordyceps</taxon>
    </lineage>
</organism>
<protein>
    <submittedName>
        <fullName evidence="2">Uncharacterized protein</fullName>
    </submittedName>
</protein>
<gene>
    <name evidence="2" type="ORF">A9K55_002198</name>
</gene>
<dbReference type="AlphaFoldDB" id="A0A2H4ST06"/>
<evidence type="ECO:0000313" key="2">
    <source>
        <dbReference type="EMBL" id="ATY66238.1"/>
    </source>
</evidence>
<evidence type="ECO:0000313" key="3">
    <source>
        <dbReference type="Proteomes" id="UP000323067"/>
    </source>
</evidence>
<evidence type="ECO:0000256" key="1">
    <source>
        <dbReference type="SAM" id="MobiDB-lite"/>
    </source>
</evidence>
<name>A0A2H4ST06_CORMI</name>